<dbReference type="Pfam" id="PF13519">
    <property type="entry name" value="VWA_2"/>
    <property type="match status" value="1"/>
</dbReference>
<protein>
    <recommendedName>
        <fullName evidence="6">Aerotolerance regulator N-terminal domain-containing protein</fullName>
    </recommendedName>
</protein>
<keyword evidence="1" id="KW-0472">Membrane</keyword>
<dbReference type="STRING" id="1307763.L21SP4_00097"/>
<dbReference type="InterPro" id="IPR002035">
    <property type="entry name" value="VWF_A"/>
</dbReference>
<name>A0A0G3EAU3_9BACT</name>
<evidence type="ECO:0000313" key="5">
    <source>
        <dbReference type="Proteomes" id="UP000035268"/>
    </source>
</evidence>
<dbReference type="Pfam" id="PF07584">
    <property type="entry name" value="BatA"/>
    <property type="match status" value="1"/>
</dbReference>
<dbReference type="Proteomes" id="UP000035268">
    <property type="component" value="Chromosome"/>
</dbReference>
<dbReference type="OrthoDB" id="9810200at2"/>
<dbReference type="InterPro" id="IPR024163">
    <property type="entry name" value="Aerotolerance_reg_N"/>
</dbReference>
<evidence type="ECO:0000259" key="3">
    <source>
        <dbReference type="Pfam" id="PF13519"/>
    </source>
</evidence>
<dbReference type="InterPro" id="IPR036465">
    <property type="entry name" value="vWFA_dom_sf"/>
</dbReference>
<dbReference type="NCBIfam" id="TIGR02226">
    <property type="entry name" value="two_anch"/>
    <property type="match status" value="1"/>
</dbReference>
<keyword evidence="5" id="KW-1185">Reference proteome</keyword>
<feature type="transmembrane region" description="Helical" evidence="1">
    <location>
        <begin position="59"/>
        <end position="77"/>
    </location>
</feature>
<keyword evidence="1" id="KW-1133">Transmembrane helix</keyword>
<dbReference type="EMBL" id="CP010904">
    <property type="protein sequence ID" value="AKJ63383.1"/>
    <property type="molecule type" value="Genomic_DNA"/>
</dbReference>
<sequence length="683" mass="73334">MSGIFFANPLFLQLLPLAALPVIFHFLLRLRKKPHPFPTLMFFRRIDPRLSSRKKIREWLILLLRTLLILLLLLALARPRWQRAGGGGRLATVLVLDNSASMTREDAEGMPLIERAAEAARALLREQRPGDTAALVLLVADPAAKRPDGLTADTGSLLDALDDLEAVECAGRPAQALTTARRILDESEAPAAAVHVFTDLQRNEWGRPASPPGLREGTTVRVHQLRPVRDRDANVHFRELRLPPMRIPAGRTFYAEAVLANNGGAAADILLNTAGGGTEAASRELTLMPGAEARTPIALRAEAPGLHARRMWIEGDAFSADNHAGLAFRTLPRQQVRFAGTRTAYGALPHALSPAGGELTGIETHFESGGDEGADGAERTALHVATYAEFIRRSASLSETVERGGRLLLLPAVTGPGVAERPGRLDLALDAPVSWEEGMRLHAAEPAAAIFDGLRGADGEVSLGEARVMRVMPVRGGEGWTTLLRIETGSPVLAYRRFGRGMIYASGAAFDPGWTTLPLKGPFVVLAQHLALESGDGEEPAFQWVAGEPPPAPAAAEDEALSVTAVEGPPLQWRGPPAERPVLCRAGVYKLAAGSETWYAGVQGDGAEGAQDYMDDSVVPAMEGWRYRVAPLAAPRELVDAVGRFREAFDPFPWIILAALAVLFAEGALANRPPLRAAGRAEP</sequence>
<reference evidence="5" key="1">
    <citation type="submission" date="2015-02" db="EMBL/GenBank/DDBJ databases">
        <title>Description and complete genome sequence of the first cultured representative of the subdivision 5 of the Verrucomicrobia phylum.</title>
        <authorList>
            <person name="Spring S."/>
            <person name="Bunk B."/>
            <person name="Sproer C."/>
            <person name="Klenk H.-P."/>
        </authorList>
    </citation>
    <scope>NUCLEOTIDE SEQUENCE [LARGE SCALE GENOMIC DNA]</scope>
    <source>
        <strain evidence="5">L21-Fru-AB</strain>
    </source>
</reference>
<dbReference type="SUPFAM" id="SSF53300">
    <property type="entry name" value="vWA-like"/>
    <property type="match status" value="1"/>
</dbReference>
<gene>
    <name evidence="4" type="ORF">L21SP4_00097</name>
</gene>
<proteinExistence type="predicted"/>
<accession>A0A0G3EAU3</accession>
<organism evidence="4 5">
    <name type="scientific">Kiritimatiella glycovorans</name>
    <dbReference type="NCBI Taxonomy" id="1307763"/>
    <lineage>
        <taxon>Bacteria</taxon>
        <taxon>Pseudomonadati</taxon>
        <taxon>Kiritimatiellota</taxon>
        <taxon>Kiritimatiellia</taxon>
        <taxon>Kiritimatiellales</taxon>
        <taxon>Kiritimatiellaceae</taxon>
        <taxon>Kiritimatiella</taxon>
    </lineage>
</organism>
<reference evidence="4 5" key="2">
    <citation type="journal article" date="2016" name="ISME J.">
        <title>Characterization of the first cultured representative of Verrucomicrobia subdivision 5 indicates the proposal of a novel phylum.</title>
        <authorList>
            <person name="Spring S."/>
            <person name="Bunk B."/>
            <person name="Sproer C."/>
            <person name="Schumann P."/>
            <person name="Rohde M."/>
            <person name="Tindall B.J."/>
            <person name="Klenk H.P."/>
        </authorList>
    </citation>
    <scope>NUCLEOTIDE SEQUENCE [LARGE SCALE GENOMIC DNA]</scope>
    <source>
        <strain evidence="4 5">L21-Fru-AB</strain>
    </source>
</reference>
<evidence type="ECO:0000313" key="4">
    <source>
        <dbReference type="EMBL" id="AKJ63383.1"/>
    </source>
</evidence>
<dbReference type="InterPro" id="IPR011933">
    <property type="entry name" value="Double_TM_dom"/>
</dbReference>
<dbReference type="RefSeq" id="WP_052880822.1">
    <property type="nucleotide sequence ID" value="NZ_CP010904.1"/>
</dbReference>
<dbReference type="PANTHER" id="PTHR37464:SF1">
    <property type="entry name" value="BLL2463 PROTEIN"/>
    <property type="match status" value="1"/>
</dbReference>
<evidence type="ECO:0008006" key="6">
    <source>
        <dbReference type="Google" id="ProtNLM"/>
    </source>
</evidence>
<feature type="domain" description="Aerotolerance regulator N-terminal" evidence="2">
    <location>
        <begin position="5"/>
        <end position="79"/>
    </location>
</feature>
<dbReference type="Gene3D" id="3.40.50.410">
    <property type="entry name" value="von Willebrand factor, type A domain"/>
    <property type="match status" value="1"/>
</dbReference>
<feature type="domain" description="VWFA" evidence="3">
    <location>
        <begin position="92"/>
        <end position="199"/>
    </location>
</feature>
<dbReference type="PANTHER" id="PTHR37464">
    <property type="entry name" value="BLL2463 PROTEIN"/>
    <property type="match status" value="1"/>
</dbReference>
<evidence type="ECO:0000256" key="1">
    <source>
        <dbReference type="SAM" id="Phobius"/>
    </source>
</evidence>
<feature type="transmembrane region" description="Helical" evidence="1">
    <location>
        <begin position="6"/>
        <end position="28"/>
    </location>
</feature>
<keyword evidence="1" id="KW-0812">Transmembrane</keyword>
<evidence type="ECO:0000259" key="2">
    <source>
        <dbReference type="Pfam" id="PF07584"/>
    </source>
</evidence>
<dbReference type="KEGG" id="vbl:L21SP4_00097"/>
<dbReference type="AlphaFoldDB" id="A0A0G3EAU3"/>